<evidence type="ECO:0000313" key="4">
    <source>
        <dbReference type="Proteomes" id="UP000431485"/>
    </source>
</evidence>
<feature type="domain" description="FAD dependent oxidoreductase" evidence="2">
    <location>
        <begin position="3"/>
        <end position="394"/>
    </location>
</feature>
<dbReference type="PANTHER" id="PTHR13847">
    <property type="entry name" value="SARCOSINE DEHYDROGENASE-RELATED"/>
    <property type="match status" value="1"/>
</dbReference>
<protein>
    <submittedName>
        <fullName evidence="3">FAD-dependent oxidoreductase</fullName>
    </submittedName>
</protein>
<organism evidence="3 4">
    <name type="scientific">Pseudomonas karstica</name>
    <dbReference type="NCBI Taxonomy" id="1055468"/>
    <lineage>
        <taxon>Bacteria</taxon>
        <taxon>Pseudomonadati</taxon>
        <taxon>Pseudomonadota</taxon>
        <taxon>Gammaproteobacteria</taxon>
        <taxon>Pseudomonadales</taxon>
        <taxon>Pseudomonadaceae</taxon>
        <taxon>Pseudomonas</taxon>
    </lineage>
</organism>
<dbReference type="Gene3D" id="3.30.9.10">
    <property type="entry name" value="D-Amino Acid Oxidase, subunit A, domain 2"/>
    <property type="match status" value="1"/>
</dbReference>
<dbReference type="EMBL" id="WLYI01000037">
    <property type="protein sequence ID" value="MTD21876.1"/>
    <property type="molecule type" value="Genomic_DNA"/>
</dbReference>
<dbReference type="InterPro" id="IPR036188">
    <property type="entry name" value="FAD/NAD-bd_sf"/>
</dbReference>
<dbReference type="SUPFAM" id="SSF54373">
    <property type="entry name" value="FAD-linked reductases, C-terminal domain"/>
    <property type="match status" value="1"/>
</dbReference>
<reference evidence="3 4" key="1">
    <citation type="submission" date="2019-11" db="EMBL/GenBank/DDBJ databases">
        <title>Pseudmonas karstica sp. nov. and Pseudomonas spelaei sp. nov. from caves.</title>
        <authorList>
            <person name="Zeman M."/>
        </authorList>
    </citation>
    <scope>NUCLEOTIDE SEQUENCE [LARGE SCALE GENOMIC DNA]</scope>
    <source>
        <strain evidence="3 4">CCM 7891</strain>
    </source>
</reference>
<comment type="caution">
    <text evidence="3">The sequence shown here is derived from an EMBL/GenBank/DDBJ whole genome shotgun (WGS) entry which is preliminary data.</text>
</comment>
<dbReference type="Pfam" id="PF01266">
    <property type="entry name" value="DAO"/>
    <property type="match status" value="1"/>
</dbReference>
<evidence type="ECO:0000256" key="1">
    <source>
        <dbReference type="ARBA" id="ARBA00023002"/>
    </source>
</evidence>
<dbReference type="Proteomes" id="UP000431485">
    <property type="component" value="Unassembled WGS sequence"/>
</dbReference>
<evidence type="ECO:0000313" key="3">
    <source>
        <dbReference type="EMBL" id="MTD21876.1"/>
    </source>
</evidence>
<gene>
    <name evidence="3" type="ORF">GIR22_22355</name>
</gene>
<dbReference type="PANTHER" id="PTHR13847:SF289">
    <property type="entry name" value="GLYCINE OXIDASE"/>
    <property type="match status" value="1"/>
</dbReference>
<dbReference type="OrthoDB" id="9805337at2"/>
<sequence>MRHVIVIGAGIVGLSTAHHLLREGAEVTLIDRDPAGDKASFGNAGGIAVTEVIPASVPGLFFKVPGWLLDPLGPLAIRPAHAPKLIPWFLRFSKAGSAAEVKRIAAALAALNGRVYEDLLPLLAENGLMGELHQRGALTVYEHEEAFKKEAGQWDLKRSLGIEVRVLSGSETREMEPALGESISRGVFTPQWSHVNDPKVLVDKLRESLVARGLRILVGEVSSIQPGIGNGSVALGLSHGHQVLADKAVVAAGAWSGILARGVGDKVLLESERGYNTTIADPGVKLSREIIFAERHFVAAPLSCGLRIGGAAEFGGLHAAANFKRSQALTQLAALYLPALKTEGGTFWAGHRPATPDSLPVIGRSTHNPSVIYAFGHGHLGLTQGATTGRLASDIALGKPPLIDLRPYAISRFN</sequence>
<dbReference type="InterPro" id="IPR006076">
    <property type="entry name" value="FAD-dep_OxRdtase"/>
</dbReference>
<dbReference type="AlphaFoldDB" id="A0A7X2RWT1"/>
<evidence type="ECO:0000259" key="2">
    <source>
        <dbReference type="Pfam" id="PF01266"/>
    </source>
</evidence>
<dbReference type="GO" id="GO:0005737">
    <property type="term" value="C:cytoplasm"/>
    <property type="evidence" value="ECO:0007669"/>
    <property type="project" value="TreeGrafter"/>
</dbReference>
<keyword evidence="4" id="KW-1185">Reference proteome</keyword>
<name>A0A7X2RWT1_9PSED</name>
<dbReference type="Gene3D" id="3.50.50.60">
    <property type="entry name" value="FAD/NAD(P)-binding domain"/>
    <property type="match status" value="2"/>
</dbReference>
<accession>A0A7X2RWT1</accession>
<dbReference type="RefSeq" id="WP_154745446.1">
    <property type="nucleotide sequence ID" value="NZ_JBHSTG010000040.1"/>
</dbReference>
<dbReference type="GO" id="GO:0016491">
    <property type="term" value="F:oxidoreductase activity"/>
    <property type="evidence" value="ECO:0007669"/>
    <property type="project" value="UniProtKB-KW"/>
</dbReference>
<keyword evidence="1" id="KW-0560">Oxidoreductase</keyword>
<dbReference type="SUPFAM" id="SSF51905">
    <property type="entry name" value="FAD/NAD(P)-binding domain"/>
    <property type="match status" value="1"/>
</dbReference>
<proteinExistence type="predicted"/>